<protein>
    <submittedName>
        <fullName evidence="1">Uncharacterized protein</fullName>
    </submittedName>
</protein>
<gene>
    <name evidence="1" type="ORF">AOZ06_44935</name>
</gene>
<dbReference type="KEGG" id="kphy:AOZ06_44935"/>
<accession>A0A0N9IE65</accession>
<proteinExistence type="predicted"/>
<sequence length="297" mass="32425">MLGVEFAQQAFDDPPAHADAAHVGFDRDEVDEVLDFLRVACREARELPVGLPQCHDGVFAVEQLLRRICRVGETSSQQCDELVVEAAVGRQSFDLHALLGQRGPQVGASQSEYPGRGLPREAVPFGELGEFPVLGVAVEVEVGDTSQVRQLQRGLVEHVRGRVPRLRGRGMACGYVDVRPVQPGAPDLGVDVGAQHAAQGAARRDGQHGAFVPFGLDTGQLVSDFLFGVPEETDVVRGVGLQACDERHDRRQIVPRSRADFCHDGNPELPNGCAHLVYRLVIERSFIYRGRRAWNTG</sequence>
<reference evidence="1 2" key="1">
    <citation type="submission" date="2015-07" db="EMBL/GenBank/DDBJ databases">
        <title>Genome sequencing of Kibdelosporangium phytohabitans.</title>
        <authorList>
            <person name="Qin S."/>
            <person name="Xing K."/>
        </authorList>
    </citation>
    <scope>NUCLEOTIDE SEQUENCE [LARGE SCALE GENOMIC DNA]</scope>
    <source>
        <strain evidence="1 2">KLBMP1111</strain>
    </source>
</reference>
<dbReference type="AlphaFoldDB" id="A0A0N9IE65"/>
<name>A0A0N9IE65_9PSEU</name>
<keyword evidence="2" id="KW-1185">Reference proteome</keyword>
<evidence type="ECO:0000313" key="1">
    <source>
        <dbReference type="EMBL" id="ALG13060.1"/>
    </source>
</evidence>
<dbReference type="STRING" id="860235.AOZ06_44935"/>
<dbReference type="Proteomes" id="UP000063699">
    <property type="component" value="Chromosome"/>
</dbReference>
<evidence type="ECO:0000313" key="2">
    <source>
        <dbReference type="Proteomes" id="UP000063699"/>
    </source>
</evidence>
<dbReference type="EMBL" id="CP012752">
    <property type="protein sequence ID" value="ALG13060.1"/>
    <property type="molecule type" value="Genomic_DNA"/>
</dbReference>
<organism evidence="1 2">
    <name type="scientific">Kibdelosporangium phytohabitans</name>
    <dbReference type="NCBI Taxonomy" id="860235"/>
    <lineage>
        <taxon>Bacteria</taxon>
        <taxon>Bacillati</taxon>
        <taxon>Actinomycetota</taxon>
        <taxon>Actinomycetes</taxon>
        <taxon>Pseudonocardiales</taxon>
        <taxon>Pseudonocardiaceae</taxon>
        <taxon>Kibdelosporangium</taxon>
    </lineage>
</organism>